<dbReference type="AlphaFoldDB" id="A0A1M6NPV9"/>
<evidence type="ECO:0000259" key="1">
    <source>
        <dbReference type="Pfam" id="PF13679"/>
    </source>
</evidence>
<reference evidence="2 3" key="1">
    <citation type="submission" date="2016-11" db="EMBL/GenBank/DDBJ databases">
        <authorList>
            <person name="Jaros S."/>
            <person name="Januszkiewicz K."/>
            <person name="Wedrychowicz H."/>
        </authorList>
    </citation>
    <scope>NUCLEOTIDE SEQUENCE [LARGE SCALE GENOMIC DNA]</scope>
    <source>
        <strain evidence="2 3">DSM 14501</strain>
    </source>
</reference>
<evidence type="ECO:0000313" key="3">
    <source>
        <dbReference type="Proteomes" id="UP000184082"/>
    </source>
</evidence>
<organism evidence="2 3">
    <name type="scientific">Caminicella sporogenes DSM 14501</name>
    <dbReference type="NCBI Taxonomy" id="1121266"/>
    <lineage>
        <taxon>Bacteria</taxon>
        <taxon>Bacillati</taxon>
        <taxon>Bacillota</taxon>
        <taxon>Clostridia</taxon>
        <taxon>Peptostreptococcales</taxon>
        <taxon>Caminicellaceae</taxon>
        <taxon>Caminicella</taxon>
    </lineage>
</organism>
<dbReference type="EMBL" id="FRAJ01000006">
    <property type="protein sequence ID" value="SHJ97704.1"/>
    <property type="molecule type" value="Genomic_DNA"/>
</dbReference>
<dbReference type="GO" id="GO:0032259">
    <property type="term" value="P:methylation"/>
    <property type="evidence" value="ECO:0007669"/>
    <property type="project" value="UniProtKB-KW"/>
</dbReference>
<sequence length="397" mass="46336">MENVKKLLEKIIEEEKLIYGVLSKINKKSEKTFNKVSIKPVLVRNNIFVQFTYHYDKKVIHNNLNFVDTVRELHNLIHNYFRQVVLYTTDSDYQILISKKGKIKILKKPPSREKRDLSHNRKKNYILEENIPNPFLIKLGVMNKSGKIIAKKYDKFKQLNRFLEMVSDCTDYLKKDKTINIIDFGCGKSYLTFALYYYLVEKLGLDVNIIGLDLKKDVINFCNKIATELGYDKLKFVYGDIKGFNEFNSVDMVVTLHACDTATDDALVKAVKWGADIILSVPCCQHELFNKIQNPVMESMLKHGIIKEKLSSLITDSIRGNILEIMGYSVQMLEFIDMEHTPKNILIRAFKRNNIINKKAVSQYLKFKEFWNVQPYIEREMGEDLKSILQKNFKASK</sequence>
<dbReference type="InterPro" id="IPR029063">
    <property type="entry name" value="SAM-dependent_MTases_sf"/>
</dbReference>
<keyword evidence="2" id="KW-0808">Transferase</keyword>
<keyword evidence="3" id="KW-1185">Reference proteome</keyword>
<dbReference type="PANTHER" id="PTHR13369:SF3">
    <property type="entry name" value="METHYLTRANSFERASE DOMAIN-CONTAINING PROTEIN"/>
    <property type="match status" value="1"/>
</dbReference>
<dbReference type="GO" id="GO:0008168">
    <property type="term" value="F:methyltransferase activity"/>
    <property type="evidence" value="ECO:0007669"/>
    <property type="project" value="UniProtKB-KW"/>
</dbReference>
<keyword evidence="2" id="KW-0489">Methyltransferase</keyword>
<protein>
    <submittedName>
        <fullName evidence="2">Methyltransferase domain-containing protein</fullName>
    </submittedName>
</protein>
<accession>A0A1M6NPV9</accession>
<dbReference type="Gene3D" id="3.40.50.150">
    <property type="entry name" value="Vaccinia Virus protein VP39"/>
    <property type="match status" value="1"/>
</dbReference>
<dbReference type="SUPFAM" id="SSF53335">
    <property type="entry name" value="S-adenosyl-L-methionine-dependent methyltransferases"/>
    <property type="match status" value="1"/>
</dbReference>
<dbReference type="Proteomes" id="UP000184082">
    <property type="component" value="Unassembled WGS sequence"/>
</dbReference>
<gene>
    <name evidence="2" type="ORF">SAMN02745883_00973</name>
</gene>
<proteinExistence type="predicted"/>
<dbReference type="Pfam" id="PF13679">
    <property type="entry name" value="Methyltransf_32"/>
    <property type="match status" value="1"/>
</dbReference>
<feature type="domain" description="Methyltransferase" evidence="1">
    <location>
        <begin position="154"/>
        <end position="288"/>
    </location>
</feature>
<dbReference type="RefSeq" id="WP_072966237.1">
    <property type="nucleotide sequence ID" value="NZ_FRAJ01000006.1"/>
</dbReference>
<dbReference type="InterPro" id="IPR025714">
    <property type="entry name" value="Methyltranfer_dom"/>
</dbReference>
<dbReference type="CDD" id="cd02440">
    <property type="entry name" value="AdoMet_MTases"/>
    <property type="match status" value="1"/>
</dbReference>
<dbReference type="PANTHER" id="PTHR13369">
    <property type="match status" value="1"/>
</dbReference>
<dbReference type="GO" id="GO:0005737">
    <property type="term" value="C:cytoplasm"/>
    <property type="evidence" value="ECO:0007669"/>
    <property type="project" value="TreeGrafter"/>
</dbReference>
<dbReference type="STRING" id="1121266.SAMN02745883_00973"/>
<evidence type="ECO:0000313" key="2">
    <source>
        <dbReference type="EMBL" id="SHJ97704.1"/>
    </source>
</evidence>
<name>A0A1M6NPV9_9FIRM</name>